<proteinExistence type="predicted"/>
<gene>
    <name evidence="1" type="ORF">RRG08_065357</name>
</gene>
<evidence type="ECO:0000313" key="1">
    <source>
        <dbReference type="EMBL" id="KAK3787356.1"/>
    </source>
</evidence>
<dbReference type="EMBL" id="JAWDGP010001866">
    <property type="protein sequence ID" value="KAK3787356.1"/>
    <property type="molecule type" value="Genomic_DNA"/>
</dbReference>
<dbReference type="AlphaFoldDB" id="A0AAE1AHJ9"/>
<organism evidence="1 2">
    <name type="scientific">Elysia crispata</name>
    <name type="common">lettuce slug</name>
    <dbReference type="NCBI Taxonomy" id="231223"/>
    <lineage>
        <taxon>Eukaryota</taxon>
        <taxon>Metazoa</taxon>
        <taxon>Spiralia</taxon>
        <taxon>Lophotrochozoa</taxon>
        <taxon>Mollusca</taxon>
        <taxon>Gastropoda</taxon>
        <taxon>Heterobranchia</taxon>
        <taxon>Euthyneura</taxon>
        <taxon>Panpulmonata</taxon>
        <taxon>Sacoglossa</taxon>
        <taxon>Placobranchoidea</taxon>
        <taxon>Plakobranchidae</taxon>
        <taxon>Elysia</taxon>
    </lineage>
</organism>
<name>A0AAE1AHJ9_9GAST</name>
<evidence type="ECO:0000313" key="2">
    <source>
        <dbReference type="Proteomes" id="UP001283361"/>
    </source>
</evidence>
<accession>A0AAE1AHJ9</accession>
<reference evidence="1" key="1">
    <citation type="journal article" date="2023" name="G3 (Bethesda)">
        <title>A reference genome for the long-term kleptoplast-retaining sea slug Elysia crispata morphotype clarki.</title>
        <authorList>
            <person name="Eastman K.E."/>
            <person name="Pendleton A.L."/>
            <person name="Shaikh M.A."/>
            <person name="Suttiyut T."/>
            <person name="Ogas R."/>
            <person name="Tomko P."/>
            <person name="Gavelis G."/>
            <person name="Widhalm J.R."/>
            <person name="Wisecaver J.H."/>
        </authorList>
    </citation>
    <scope>NUCLEOTIDE SEQUENCE</scope>
    <source>
        <strain evidence="1">ECLA1</strain>
    </source>
</reference>
<comment type="caution">
    <text evidence="1">The sequence shown here is derived from an EMBL/GenBank/DDBJ whole genome shotgun (WGS) entry which is preliminary data.</text>
</comment>
<keyword evidence="2" id="KW-1185">Reference proteome</keyword>
<dbReference type="Proteomes" id="UP001283361">
    <property type="component" value="Unassembled WGS sequence"/>
</dbReference>
<sequence>MYQVKRRTDNMYQVKRRTDKMYQVAAGCSGSAERFCRDLVTGMSQCVERGDSAGTWLQACHSVWSGAILPGLGYRHVTVCGAGRFCRDLVTGMSQCVERGDSAGTWLQACRRVWSGAILPGLGYRHVTVCGARRFCRDLVTGMSQCAERELDENLTSKITRSSRAQQLYYYYHPCNLQCISRATN</sequence>
<protein>
    <submittedName>
        <fullName evidence="1">Uncharacterized protein</fullName>
    </submittedName>
</protein>